<evidence type="ECO:0000256" key="5">
    <source>
        <dbReference type="ARBA" id="ARBA00074965"/>
    </source>
</evidence>
<dbReference type="GO" id="GO:0005737">
    <property type="term" value="C:cytoplasm"/>
    <property type="evidence" value="ECO:0007669"/>
    <property type="project" value="TreeGrafter"/>
</dbReference>
<feature type="domain" description="GST C-terminal" evidence="7">
    <location>
        <begin position="250"/>
        <end position="370"/>
    </location>
</feature>
<dbReference type="Gene3D" id="3.40.30.10">
    <property type="entry name" value="Glutaredoxin"/>
    <property type="match status" value="1"/>
</dbReference>
<evidence type="ECO:0000256" key="1">
    <source>
        <dbReference type="ARBA" id="ARBA00003701"/>
    </source>
</evidence>
<gene>
    <name evidence="8" type="ORF">PAHAL_9G060800</name>
</gene>
<dbReference type="InterPro" id="IPR036249">
    <property type="entry name" value="Thioredoxin-like_sf"/>
</dbReference>
<name>A0A2T8I0A0_9POAL</name>
<accession>A0A2T8I0A0</accession>
<keyword evidence="3" id="KW-0808">Transferase</keyword>
<dbReference type="InterPro" id="IPR045074">
    <property type="entry name" value="GST_C_Tau"/>
</dbReference>
<dbReference type="InterPro" id="IPR045073">
    <property type="entry name" value="Omega/Tau-like"/>
</dbReference>
<feature type="domain" description="GST N-terminal" evidence="6">
    <location>
        <begin position="162"/>
        <end position="241"/>
    </location>
</feature>
<dbReference type="GO" id="GO:0006749">
    <property type="term" value="P:glutathione metabolic process"/>
    <property type="evidence" value="ECO:0007669"/>
    <property type="project" value="InterPro"/>
</dbReference>
<comment type="function">
    <text evidence="1">Conjugation of reduced glutathione to a wide number of exogenous and endogenous hydrophobic electrophiles.</text>
</comment>
<dbReference type="EMBL" id="CM008054">
    <property type="protein sequence ID" value="PVH31114.1"/>
    <property type="molecule type" value="Genomic_DNA"/>
</dbReference>
<dbReference type="PANTHER" id="PTHR11260">
    <property type="entry name" value="GLUTATHIONE S-TRANSFERASE, GST, SUPERFAMILY, GST DOMAIN CONTAINING"/>
    <property type="match status" value="1"/>
</dbReference>
<dbReference type="SFLD" id="SFLDG01152">
    <property type="entry name" value="Main.3:_Omega-_and_Tau-like"/>
    <property type="match status" value="1"/>
</dbReference>
<dbReference type="Pfam" id="PF13410">
    <property type="entry name" value="GST_C_2"/>
    <property type="match status" value="1"/>
</dbReference>
<dbReference type="PROSITE" id="PS50404">
    <property type="entry name" value="GST_NTER"/>
    <property type="match status" value="1"/>
</dbReference>
<dbReference type="SUPFAM" id="SSF52833">
    <property type="entry name" value="Thioredoxin-like"/>
    <property type="match status" value="1"/>
</dbReference>
<dbReference type="Gene3D" id="1.20.1050.10">
    <property type="match status" value="1"/>
</dbReference>
<evidence type="ECO:0000256" key="4">
    <source>
        <dbReference type="ARBA" id="ARBA00047960"/>
    </source>
</evidence>
<dbReference type="CDD" id="cd03058">
    <property type="entry name" value="GST_N_Tau"/>
    <property type="match status" value="1"/>
</dbReference>
<evidence type="ECO:0000259" key="6">
    <source>
        <dbReference type="PROSITE" id="PS50404"/>
    </source>
</evidence>
<dbReference type="PROSITE" id="PS50405">
    <property type="entry name" value="GST_CTER"/>
    <property type="match status" value="1"/>
</dbReference>
<dbReference type="GO" id="GO:0004364">
    <property type="term" value="F:glutathione transferase activity"/>
    <property type="evidence" value="ECO:0007669"/>
    <property type="project" value="UniProtKB-EC"/>
</dbReference>
<evidence type="ECO:0000256" key="3">
    <source>
        <dbReference type="ARBA" id="ARBA00022679"/>
    </source>
</evidence>
<dbReference type="InterPro" id="IPR040079">
    <property type="entry name" value="Glutathione_S-Trfase"/>
</dbReference>
<dbReference type="Proteomes" id="UP000243499">
    <property type="component" value="Chromosome 9"/>
</dbReference>
<dbReference type="FunFam" id="1.20.1050.10:FF:000018">
    <property type="entry name" value="Glutathione S-transferase U20"/>
    <property type="match status" value="1"/>
</dbReference>
<organism evidence="8">
    <name type="scientific">Panicum hallii</name>
    <dbReference type="NCBI Taxonomy" id="206008"/>
    <lineage>
        <taxon>Eukaryota</taxon>
        <taxon>Viridiplantae</taxon>
        <taxon>Streptophyta</taxon>
        <taxon>Embryophyta</taxon>
        <taxon>Tracheophyta</taxon>
        <taxon>Spermatophyta</taxon>
        <taxon>Magnoliopsida</taxon>
        <taxon>Liliopsida</taxon>
        <taxon>Poales</taxon>
        <taxon>Poaceae</taxon>
        <taxon>PACMAD clade</taxon>
        <taxon>Panicoideae</taxon>
        <taxon>Panicodae</taxon>
        <taxon>Paniceae</taxon>
        <taxon>Panicinae</taxon>
        <taxon>Panicum</taxon>
        <taxon>Panicum sect. Panicum</taxon>
    </lineage>
</organism>
<dbReference type="PANTHER" id="PTHR11260:SF732">
    <property type="entry name" value="GLUTATHIONE S-TRANSFERASE GSTU1-RELATED"/>
    <property type="match status" value="1"/>
</dbReference>
<evidence type="ECO:0000256" key="2">
    <source>
        <dbReference type="ARBA" id="ARBA00012452"/>
    </source>
</evidence>
<proteinExistence type="predicted"/>
<dbReference type="Pfam" id="PF13417">
    <property type="entry name" value="GST_N_3"/>
    <property type="match status" value="1"/>
</dbReference>
<dbReference type="AlphaFoldDB" id="A0A2T8I0A0"/>
<protein>
    <recommendedName>
        <fullName evidence="5">Probable glutathione S-transferase GSTU1</fullName>
        <ecNumber evidence="2">2.5.1.18</ecNumber>
    </recommendedName>
</protein>
<dbReference type="SUPFAM" id="SSF47616">
    <property type="entry name" value="GST C-terminal domain-like"/>
    <property type="match status" value="1"/>
</dbReference>
<dbReference type="Gramene" id="PVH31114">
    <property type="protein sequence ID" value="PVH31114"/>
    <property type="gene ID" value="PAHAL_9G060800"/>
</dbReference>
<dbReference type="FunFam" id="3.40.30.10:FF:000014">
    <property type="entry name" value="Tau class glutathione S-transferase"/>
    <property type="match status" value="1"/>
</dbReference>
<dbReference type="CDD" id="cd03185">
    <property type="entry name" value="GST_C_Tau"/>
    <property type="match status" value="1"/>
</dbReference>
<dbReference type="InterPro" id="IPR010987">
    <property type="entry name" value="Glutathione-S-Trfase_C-like"/>
</dbReference>
<reference evidence="8" key="1">
    <citation type="submission" date="2018-04" db="EMBL/GenBank/DDBJ databases">
        <title>WGS assembly of Panicum hallii.</title>
        <authorList>
            <person name="Lovell J."/>
            <person name="Jenkins J."/>
            <person name="Lowry D."/>
            <person name="Mamidi S."/>
            <person name="Sreedasyam A."/>
            <person name="Weng X."/>
            <person name="Barry K."/>
            <person name="Bonette J."/>
            <person name="Campitelli B."/>
            <person name="Daum C."/>
            <person name="Gordon S."/>
            <person name="Gould B."/>
            <person name="Lipzen A."/>
            <person name="Macqueen A."/>
            <person name="Palacio-Mejia J."/>
            <person name="Plott C."/>
            <person name="Shakirov E."/>
            <person name="Shu S."/>
            <person name="Yoshinaga Y."/>
            <person name="Zane M."/>
            <person name="Rokhsar D."/>
            <person name="Grimwood J."/>
            <person name="Schmutz J."/>
            <person name="Juenger T."/>
        </authorList>
    </citation>
    <scope>NUCLEOTIDE SEQUENCE [LARGE SCALE GENOMIC DNA]</scope>
    <source>
        <strain evidence="8">FIL2</strain>
    </source>
</reference>
<sequence>MMSSHITSTTIFCGQSAPAACFFKKNTCNLSRTTITRISAVANPVTQAVTPADRANPPVCSCSVGDASPPRELYLAQDGRPGCRRDFSTCEIIAHTPGDQDCSFWNLLKLSSPRSVSYKSEPSSPNTLHTIASATDRCAQAHASTGRETDRGQEAEMAGEKKGLQLLDFWVSPFGQRCRIALSEKGLPYEYLEQDLGNKSELLLRSNPVHKKIPVLLHDGRPVCESLIIVQYIDEAFPGKDGKPALLPADPYARAQARFWADYVDKKLYDCGTRLWKLKGEAQQQARKEMLEILRTLDGALGDGKFFGGEAFGFADVAIAPFTAWFLTYERHGEFSVEEECPRLVAWAKRCGERESVAKNLTPPEKVYEFICGMKKRFGIE</sequence>
<dbReference type="EC" id="2.5.1.18" evidence="2"/>
<dbReference type="SFLD" id="SFLDG00358">
    <property type="entry name" value="Main_(cytGST)"/>
    <property type="match status" value="1"/>
</dbReference>
<evidence type="ECO:0000313" key="8">
    <source>
        <dbReference type="EMBL" id="PVH31114.1"/>
    </source>
</evidence>
<dbReference type="InterPro" id="IPR036282">
    <property type="entry name" value="Glutathione-S-Trfase_C_sf"/>
</dbReference>
<comment type="catalytic activity">
    <reaction evidence="4">
        <text>RX + glutathione = an S-substituted glutathione + a halide anion + H(+)</text>
        <dbReference type="Rhea" id="RHEA:16437"/>
        <dbReference type="ChEBI" id="CHEBI:15378"/>
        <dbReference type="ChEBI" id="CHEBI:16042"/>
        <dbReference type="ChEBI" id="CHEBI:17792"/>
        <dbReference type="ChEBI" id="CHEBI:57925"/>
        <dbReference type="ChEBI" id="CHEBI:90779"/>
        <dbReference type="EC" id="2.5.1.18"/>
    </reaction>
</comment>
<evidence type="ECO:0000259" key="7">
    <source>
        <dbReference type="PROSITE" id="PS50405"/>
    </source>
</evidence>
<dbReference type="InterPro" id="IPR004045">
    <property type="entry name" value="Glutathione_S-Trfase_N"/>
</dbReference>
<dbReference type="SFLD" id="SFLDS00019">
    <property type="entry name" value="Glutathione_Transferase_(cytos"/>
    <property type="match status" value="1"/>
</dbReference>